<feature type="active site" description="Proton acceptor; for processing activity" evidence="9">
    <location>
        <position position="72"/>
    </location>
</feature>
<dbReference type="EC" id="4.1.1.50" evidence="9"/>
<feature type="modified residue" description="Pyruvic acid (Ser); by autocatalysis" evidence="9">
    <location>
        <position position="67"/>
    </location>
</feature>
<dbReference type="Proteomes" id="UP001165044">
    <property type="component" value="Unassembled WGS sequence"/>
</dbReference>
<evidence type="ECO:0000256" key="8">
    <source>
        <dbReference type="ARBA" id="ARBA00023317"/>
    </source>
</evidence>
<comment type="PTM">
    <text evidence="9">Is synthesized initially as an inactive proenzyme. Formation of the active enzyme involves a self-maturation process in which the active site pyruvoyl group is generated from an internal serine residue via an autocatalytic post-translational modification. Two non-identical subunits are generated from the proenzyme in this reaction, and the pyruvate is formed at the N-terminus of the alpha chain, which is derived from the carboxyl end of the proenzyme. The post-translation cleavage follows an unusual pathway, termed non-hydrolytic serinolysis, in which the side chain hydroxyl group of the serine supplies its oxygen atom to form the C-terminus of the beta chain, while the remainder of the serine residue undergoes an oxidative deamination to produce ammonia and the pyruvoyl group blocking the N-terminus of the alpha chain.</text>
</comment>
<keyword evidence="6 9" id="KW-0456">Lyase</keyword>
<comment type="function">
    <text evidence="9">Catalyzes the decarboxylation of S-adenosylmethionine to S-adenosylmethioninamine (dcAdoMet), the propylamine donor required for the synthesis of the polyamines spermine and spermidine from the diamine putrescine.</text>
</comment>
<keyword evidence="11" id="KW-1185">Reference proteome</keyword>
<dbReference type="Gene3D" id="3.60.90.10">
    <property type="entry name" value="S-adenosylmethionine decarboxylase"/>
    <property type="match status" value="1"/>
</dbReference>
<dbReference type="Pfam" id="PF02675">
    <property type="entry name" value="AdoMet_dc"/>
    <property type="match status" value="1"/>
</dbReference>
<comment type="pathway">
    <text evidence="9">Amine and polyamine biosynthesis; S-adenosylmethioninamine biosynthesis; S-adenosylmethioninamine from S-adenosyl-L-methionine: step 1/1.</text>
</comment>
<evidence type="ECO:0000256" key="9">
    <source>
        <dbReference type="HAMAP-Rule" id="MF_00464"/>
    </source>
</evidence>
<comment type="similarity">
    <text evidence="9">Belongs to the prokaryotic AdoMetDC family. Type 1 subfamily.</text>
</comment>
<evidence type="ECO:0000256" key="3">
    <source>
        <dbReference type="ARBA" id="ARBA00023066"/>
    </source>
</evidence>
<keyword evidence="3 9" id="KW-0745">Spermidine biosynthesis</keyword>
<gene>
    <name evidence="9 10" type="primary">speH</name>
    <name evidence="10" type="ORF">GETHED_13380</name>
</gene>
<reference evidence="10" key="1">
    <citation type="journal article" date="2023" name="Antonie Van Leeuwenhoek">
        <title>Mesoterricola silvestris gen. nov., sp. nov., Mesoterricola sediminis sp. nov., Geothrix oryzae sp. nov., Geothrix edaphica sp. nov., Geothrix rubra sp. nov., and Geothrix limicola sp. nov., six novel members of Acidobacteriota isolated from soils.</title>
        <authorList>
            <person name="Itoh H."/>
            <person name="Sugisawa Y."/>
            <person name="Mise K."/>
            <person name="Xu Z."/>
            <person name="Kuniyasu M."/>
            <person name="Ushijima N."/>
            <person name="Kawano K."/>
            <person name="Kobayashi E."/>
            <person name="Shiratori Y."/>
            <person name="Masuda Y."/>
            <person name="Senoo K."/>
        </authorList>
    </citation>
    <scope>NUCLEOTIDE SEQUENCE</scope>
    <source>
        <strain evidence="10">Red802</strain>
    </source>
</reference>
<feature type="active site" description="Schiff-base intermediate with substrate; via pyruvic acid" evidence="9">
    <location>
        <position position="67"/>
    </location>
</feature>
<dbReference type="RefSeq" id="WP_285607722.1">
    <property type="nucleotide sequence ID" value="NZ_BSDC01000001.1"/>
</dbReference>
<sequence length="123" mass="12894">MSTPASALGRHLLAEFTGCEAAALADLARVTAAMLAAAEASGATIVTHSFHHFSPYGVSGAVIIAESHLAIHTWPEHRFAAVDFFSCGDVDMDRGLAVLKAALGAEAEVRLELERGPLRTLNP</sequence>
<evidence type="ECO:0000256" key="2">
    <source>
        <dbReference type="ARBA" id="ARBA00022813"/>
    </source>
</evidence>
<comment type="catalytic activity">
    <reaction evidence="9">
        <text>S-adenosyl-L-methionine + H(+) = S-adenosyl 3-(methylsulfanyl)propylamine + CO2</text>
        <dbReference type="Rhea" id="RHEA:15981"/>
        <dbReference type="ChEBI" id="CHEBI:15378"/>
        <dbReference type="ChEBI" id="CHEBI:16526"/>
        <dbReference type="ChEBI" id="CHEBI:57443"/>
        <dbReference type="ChEBI" id="CHEBI:59789"/>
        <dbReference type="EC" id="4.1.1.50"/>
    </reaction>
</comment>
<keyword evidence="7 9" id="KW-0704">Schiff base</keyword>
<comment type="subunit">
    <text evidence="9">Heterotetramer of two alpha and two beta chains arranged as a dimer of alpha/beta heterodimers.</text>
</comment>
<dbReference type="HAMAP" id="MF_00464">
    <property type="entry name" value="AdoMetDC_1"/>
    <property type="match status" value="1"/>
</dbReference>
<proteinExistence type="inferred from homology"/>
<dbReference type="NCBIfam" id="TIGR03330">
    <property type="entry name" value="SAM_DCase_Bsu"/>
    <property type="match status" value="1"/>
</dbReference>
<evidence type="ECO:0000256" key="1">
    <source>
        <dbReference type="ARBA" id="ARBA00022793"/>
    </source>
</evidence>
<keyword evidence="9" id="KW-0949">S-adenosyl-L-methionine</keyword>
<keyword evidence="8 9" id="KW-0670">Pyruvate</keyword>
<dbReference type="SUPFAM" id="SSF56276">
    <property type="entry name" value="S-adenosylmethionine decarboxylase"/>
    <property type="match status" value="1"/>
</dbReference>
<feature type="active site" description="Proton donor; for catalytic activity" evidence="9">
    <location>
        <position position="87"/>
    </location>
</feature>
<keyword evidence="5 9" id="KW-0865">Zymogen</keyword>
<feature type="chain" id="PRO_5044913279" description="S-adenosylmethionine decarboxylase alpha chain" evidence="9">
    <location>
        <begin position="67"/>
        <end position="123"/>
    </location>
</feature>
<dbReference type="PANTHER" id="PTHR33866">
    <property type="entry name" value="S-ADENOSYLMETHIONINE DECARBOXYLASE PROENZYME"/>
    <property type="match status" value="1"/>
</dbReference>
<dbReference type="InterPro" id="IPR017716">
    <property type="entry name" value="S-AdoMet_deCOase_pro-enz"/>
</dbReference>
<evidence type="ECO:0000313" key="10">
    <source>
        <dbReference type="EMBL" id="GLH66974.1"/>
    </source>
</evidence>
<evidence type="ECO:0000256" key="7">
    <source>
        <dbReference type="ARBA" id="ARBA00023270"/>
    </source>
</evidence>
<keyword evidence="2 9" id="KW-0068">Autocatalytic cleavage</keyword>
<name>A0ABQ5PXY4_9BACT</name>
<dbReference type="InterPro" id="IPR003826">
    <property type="entry name" value="AdoMetDC_fam_prok"/>
</dbReference>
<evidence type="ECO:0000256" key="5">
    <source>
        <dbReference type="ARBA" id="ARBA00023145"/>
    </source>
</evidence>
<organism evidence="10 11">
    <name type="scientific">Geothrix edaphica</name>
    <dbReference type="NCBI Taxonomy" id="2927976"/>
    <lineage>
        <taxon>Bacteria</taxon>
        <taxon>Pseudomonadati</taxon>
        <taxon>Acidobacteriota</taxon>
        <taxon>Holophagae</taxon>
        <taxon>Holophagales</taxon>
        <taxon>Holophagaceae</taxon>
        <taxon>Geothrix</taxon>
    </lineage>
</organism>
<feature type="site" description="Cleavage (non-hydrolytic); by autolysis" evidence="9">
    <location>
        <begin position="66"/>
        <end position="67"/>
    </location>
</feature>
<feature type="chain" id="PRO_5044913278" description="S-adenosylmethionine decarboxylase beta chain" evidence="9">
    <location>
        <begin position="1"/>
        <end position="66"/>
    </location>
</feature>
<dbReference type="InterPro" id="IPR016067">
    <property type="entry name" value="S-AdoMet_deCO2ase_core"/>
</dbReference>
<evidence type="ECO:0000313" key="11">
    <source>
        <dbReference type="Proteomes" id="UP001165044"/>
    </source>
</evidence>
<evidence type="ECO:0000256" key="4">
    <source>
        <dbReference type="ARBA" id="ARBA00023115"/>
    </source>
</evidence>
<protein>
    <recommendedName>
        <fullName evidence="9">S-adenosylmethionine decarboxylase proenzyme</fullName>
        <shortName evidence="9">AdoMetDC</shortName>
        <shortName evidence="9">SAMDC</shortName>
        <ecNumber evidence="9">4.1.1.50</ecNumber>
    </recommendedName>
    <component>
        <recommendedName>
            <fullName evidence="9">S-adenosylmethionine decarboxylase beta chain</fullName>
        </recommendedName>
    </component>
    <component>
        <recommendedName>
            <fullName evidence="9">S-adenosylmethionine decarboxylase alpha chain</fullName>
        </recommendedName>
    </component>
</protein>
<keyword evidence="1 9" id="KW-0210">Decarboxylase</keyword>
<comment type="caution">
    <text evidence="10">The sequence shown here is derived from an EMBL/GenBank/DDBJ whole genome shotgun (WGS) entry which is preliminary data.</text>
</comment>
<evidence type="ECO:0000256" key="6">
    <source>
        <dbReference type="ARBA" id="ARBA00023239"/>
    </source>
</evidence>
<comment type="cofactor">
    <cofactor evidence="9">
        <name>pyruvate</name>
        <dbReference type="ChEBI" id="CHEBI:15361"/>
    </cofactor>
    <text evidence="9">Binds 1 pyruvoyl group covalently per subunit.</text>
</comment>
<dbReference type="PANTHER" id="PTHR33866:SF2">
    <property type="entry name" value="S-ADENOSYLMETHIONINE DECARBOXYLASE PROENZYME"/>
    <property type="match status" value="1"/>
</dbReference>
<accession>A0ABQ5PXY4</accession>
<keyword evidence="4 9" id="KW-0620">Polyamine biosynthesis</keyword>
<dbReference type="EMBL" id="BSDC01000001">
    <property type="protein sequence ID" value="GLH66974.1"/>
    <property type="molecule type" value="Genomic_DNA"/>
</dbReference>